<dbReference type="AlphaFoldDB" id="A0A914ICK4"/>
<protein>
    <submittedName>
        <fullName evidence="3">Secreted protein</fullName>
    </submittedName>
</protein>
<proteinExistence type="predicted"/>
<keyword evidence="2" id="KW-1185">Reference proteome</keyword>
<evidence type="ECO:0000313" key="2">
    <source>
        <dbReference type="Proteomes" id="UP000887572"/>
    </source>
</evidence>
<keyword evidence="1" id="KW-0732">Signal</keyword>
<organism evidence="2 3">
    <name type="scientific">Globodera rostochiensis</name>
    <name type="common">Golden nematode worm</name>
    <name type="synonym">Heterodera rostochiensis</name>
    <dbReference type="NCBI Taxonomy" id="31243"/>
    <lineage>
        <taxon>Eukaryota</taxon>
        <taxon>Metazoa</taxon>
        <taxon>Ecdysozoa</taxon>
        <taxon>Nematoda</taxon>
        <taxon>Chromadorea</taxon>
        <taxon>Rhabditida</taxon>
        <taxon>Tylenchina</taxon>
        <taxon>Tylenchomorpha</taxon>
        <taxon>Tylenchoidea</taxon>
        <taxon>Heteroderidae</taxon>
        <taxon>Heteroderinae</taxon>
        <taxon>Globodera</taxon>
    </lineage>
</organism>
<feature type="signal peptide" evidence="1">
    <location>
        <begin position="1"/>
        <end position="16"/>
    </location>
</feature>
<dbReference type="Proteomes" id="UP000887572">
    <property type="component" value="Unplaced"/>
</dbReference>
<feature type="chain" id="PRO_5038081914" evidence="1">
    <location>
        <begin position="17"/>
        <end position="118"/>
    </location>
</feature>
<dbReference type="WBParaSite" id="Gr19_v10_g9363.t1">
    <property type="protein sequence ID" value="Gr19_v10_g9363.t1"/>
    <property type="gene ID" value="Gr19_v10_g9363"/>
</dbReference>
<accession>A0A914ICK4</accession>
<name>A0A914ICK4_GLORO</name>
<reference evidence="3" key="1">
    <citation type="submission" date="2022-11" db="UniProtKB">
        <authorList>
            <consortium name="WormBaseParasite"/>
        </authorList>
    </citation>
    <scope>IDENTIFICATION</scope>
</reference>
<evidence type="ECO:0000256" key="1">
    <source>
        <dbReference type="SAM" id="SignalP"/>
    </source>
</evidence>
<evidence type="ECO:0000313" key="3">
    <source>
        <dbReference type="WBParaSite" id="Gr19_v10_g9363.t1"/>
    </source>
</evidence>
<sequence>MLQLLLLLGLFAVGMAQPEPDGRPNPESWCQWVYDACQWDARNIGGRYCFMKTLHACAAPFCRLDSRETHQCQGAYQACLDRSTASTCHEMKEYANQCRWYQAGATPHNANFPVCGAP</sequence>